<dbReference type="RefSeq" id="WP_326504903.1">
    <property type="nucleotide sequence ID" value="NZ_JAWIIV010000002.1"/>
</dbReference>
<keyword evidence="1" id="KW-0472">Membrane</keyword>
<keyword evidence="1" id="KW-0812">Transmembrane</keyword>
<keyword evidence="1" id="KW-1133">Transmembrane helix</keyword>
<reference evidence="2 3" key="1">
    <citation type="submission" date="2023-10" db="EMBL/GenBank/DDBJ databases">
        <title>Noviherbaspirillum sp. CPCC 100848 genome assembly.</title>
        <authorList>
            <person name="Li X.Y."/>
            <person name="Fang X.M."/>
        </authorList>
    </citation>
    <scope>NUCLEOTIDE SEQUENCE [LARGE SCALE GENOMIC DNA]</scope>
    <source>
        <strain evidence="2 3">CPCC 100848</strain>
    </source>
</reference>
<feature type="transmembrane region" description="Helical" evidence="1">
    <location>
        <begin position="32"/>
        <end position="51"/>
    </location>
</feature>
<proteinExistence type="predicted"/>
<keyword evidence="3" id="KW-1185">Reference proteome</keyword>
<comment type="caution">
    <text evidence="2">The sequence shown here is derived from an EMBL/GenBank/DDBJ whole genome shotgun (WGS) entry which is preliminary data.</text>
</comment>
<evidence type="ECO:0000313" key="2">
    <source>
        <dbReference type="EMBL" id="MEC4718151.1"/>
    </source>
</evidence>
<gene>
    <name evidence="2" type="ORF">RY831_03260</name>
</gene>
<name>A0ABU6J3D9_9BURK</name>
<evidence type="ECO:0000256" key="1">
    <source>
        <dbReference type="SAM" id="Phobius"/>
    </source>
</evidence>
<sequence length="54" mass="5500">MRQEPKIMIVLGLLAISLAALAVKFDATPSGVVAGLVGLVSIAFGIADQIFGSE</sequence>
<organism evidence="2 3">
    <name type="scientific">Noviherbaspirillum album</name>
    <dbReference type="NCBI Taxonomy" id="3080276"/>
    <lineage>
        <taxon>Bacteria</taxon>
        <taxon>Pseudomonadati</taxon>
        <taxon>Pseudomonadota</taxon>
        <taxon>Betaproteobacteria</taxon>
        <taxon>Burkholderiales</taxon>
        <taxon>Oxalobacteraceae</taxon>
        <taxon>Noviherbaspirillum</taxon>
    </lineage>
</organism>
<dbReference type="Proteomes" id="UP001352263">
    <property type="component" value="Unassembled WGS sequence"/>
</dbReference>
<dbReference type="EMBL" id="JAWIIV010000002">
    <property type="protein sequence ID" value="MEC4718151.1"/>
    <property type="molecule type" value="Genomic_DNA"/>
</dbReference>
<protein>
    <submittedName>
        <fullName evidence="2">Uncharacterized protein</fullName>
    </submittedName>
</protein>
<accession>A0ABU6J3D9</accession>
<evidence type="ECO:0000313" key="3">
    <source>
        <dbReference type="Proteomes" id="UP001352263"/>
    </source>
</evidence>